<feature type="compositionally biased region" description="Basic and acidic residues" evidence="5">
    <location>
        <begin position="52"/>
        <end position="69"/>
    </location>
</feature>
<dbReference type="InterPro" id="IPR038765">
    <property type="entry name" value="Papain-like_cys_pep_sf"/>
</dbReference>
<dbReference type="EMBL" id="CP090145">
    <property type="protein sequence ID" value="UOX35273.1"/>
    <property type="molecule type" value="Genomic_DNA"/>
</dbReference>
<accession>A0ABY4HRS8</accession>
<dbReference type="PROSITE" id="PS51935">
    <property type="entry name" value="NLPC_P60"/>
    <property type="match status" value="1"/>
</dbReference>
<evidence type="ECO:0000313" key="8">
    <source>
        <dbReference type="Proteomes" id="UP000830454"/>
    </source>
</evidence>
<reference evidence="7" key="2">
    <citation type="submission" date="2022-04" db="EMBL/GenBank/DDBJ databases">
        <title>Complete Genome Sequence of Flavobacterium sediminilitoris YSM-43, Isolated from a Tidal Sediment.</title>
        <authorList>
            <person name="Lee P.A."/>
        </authorList>
    </citation>
    <scope>NUCLEOTIDE SEQUENCE</scope>
    <source>
        <strain evidence="7">YSM-43</strain>
    </source>
</reference>
<dbReference type="InterPro" id="IPR051202">
    <property type="entry name" value="Peptidase_C40"/>
</dbReference>
<evidence type="ECO:0000256" key="2">
    <source>
        <dbReference type="ARBA" id="ARBA00022670"/>
    </source>
</evidence>
<gene>
    <name evidence="7" type="ORF">LXD69_07080</name>
</gene>
<evidence type="ECO:0000256" key="3">
    <source>
        <dbReference type="ARBA" id="ARBA00022801"/>
    </source>
</evidence>
<reference evidence="7" key="1">
    <citation type="submission" date="2021-12" db="EMBL/GenBank/DDBJ databases">
        <authorList>
            <person name="Cha I.-T."/>
            <person name="Lee K.-E."/>
            <person name="Park S.-J."/>
        </authorList>
    </citation>
    <scope>NUCLEOTIDE SEQUENCE</scope>
    <source>
        <strain evidence="7">YSM-43</strain>
    </source>
</reference>
<dbReference type="Proteomes" id="UP000830454">
    <property type="component" value="Chromosome"/>
</dbReference>
<proteinExistence type="inferred from homology"/>
<feature type="region of interest" description="Disordered" evidence="5">
    <location>
        <begin position="39"/>
        <end position="69"/>
    </location>
</feature>
<dbReference type="PANTHER" id="PTHR47053">
    <property type="entry name" value="MUREIN DD-ENDOPEPTIDASE MEPH-RELATED"/>
    <property type="match status" value="1"/>
</dbReference>
<sequence>MKKILVFIVLISIVSCKTQSNIITSKKEAKEKGIYSYSEDGRTKTVKSNRTKSSEKRENEEIVDKDDKGRKLEKRATNSLANKIINDALDNLGVKYRTGGTTKTGMDCSGLVFSTYGNYDISLPRTSIDMSRHGQKIKKNEAQPGDLIFFKTNGRSVINHVGIITEIVNDEIKFIHSSTKRGVIVSSTLDAYYSKTFAQINRVLD</sequence>
<evidence type="ECO:0000259" key="6">
    <source>
        <dbReference type="PROSITE" id="PS51935"/>
    </source>
</evidence>
<keyword evidence="4" id="KW-0788">Thiol protease</keyword>
<feature type="domain" description="NlpC/P60" evidence="6">
    <location>
        <begin position="78"/>
        <end position="204"/>
    </location>
</feature>
<dbReference type="PANTHER" id="PTHR47053:SF1">
    <property type="entry name" value="MUREIN DD-ENDOPEPTIDASE MEPH-RELATED"/>
    <property type="match status" value="1"/>
</dbReference>
<dbReference type="SUPFAM" id="SSF54001">
    <property type="entry name" value="Cysteine proteinases"/>
    <property type="match status" value="1"/>
</dbReference>
<keyword evidence="8" id="KW-1185">Reference proteome</keyword>
<dbReference type="PROSITE" id="PS51257">
    <property type="entry name" value="PROKAR_LIPOPROTEIN"/>
    <property type="match status" value="1"/>
</dbReference>
<evidence type="ECO:0000256" key="4">
    <source>
        <dbReference type="ARBA" id="ARBA00022807"/>
    </source>
</evidence>
<dbReference type="InterPro" id="IPR000064">
    <property type="entry name" value="NLP_P60_dom"/>
</dbReference>
<dbReference type="Gene3D" id="3.90.1720.10">
    <property type="entry name" value="endopeptidase domain like (from Nostoc punctiforme)"/>
    <property type="match status" value="1"/>
</dbReference>
<dbReference type="RefSeq" id="WP_246918456.1">
    <property type="nucleotide sequence ID" value="NZ_CP090145.1"/>
</dbReference>
<dbReference type="Pfam" id="PF00877">
    <property type="entry name" value="NLPC_P60"/>
    <property type="match status" value="1"/>
</dbReference>
<evidence type="ECO:0000256" key="1">
    <source>
        <dbReference type="ARBA" id="ARBA00007074"/>
    </source>
</evidence>
<keyword evidence="2" id="KW-0645">Protease</keyword>
<evidence type="ECO:0000313" key="7">
    <source>
        <dbReference type="EMBL" id="UOX35273.1"/>
    </source>
</evidence>
<keyword evidence="3" id="KW-0378">Hydrolase</keyword>
<organism evidence="7 8">
    <name type="scientific">Flavobacterium sediminilitoris</name>
    <dbReference type="NCBI Taxonomy" id="2024526"/>
    <lineage>
        <taxon>Bacteria</taxon>
        <taxon>Pseudomonadati</taxon>
        <taxon>Bacteroidota</taxon>
        <taxon>Flavobacteriia</taxon>
        <taxon>Flavobacteriales</taxon>
        <taxon>Flavobacteriaceae</taxon>
        <taxon>Flavobacterium</taxon>
    </lineage>
</organism>
<evidence type="ECO:0000256" key="5">
    <source>
        <dbReference type="SAM" id="MobiDB-lite"/>
    </source>
</evidence>
<protein>
    <submittedName>
        <fullName evidence="7">C40 family peptidase</fullName>
    </submittedName>
</protein>
<comment type="similarity">
    <text evidence="1">Belongs to the peptidase C40 family.</text>
</comment>
<name>A0ABY4HRS8_9FLAO</name>